<keyword evidence="3" id="KW-1185">Reference proteome</keyword>
<proteinExistence type="predicted"/>
<dbReference type="InterPro" id="IPR025381">
    <property type="entry name" value="DUF4296"/>
</dbReference>
<sequence length="160" mass="18194">MNYFKKLSAAACMIFLFACGDADRTPKGIMPPDKMTVVLRDLTIAEAYGNNVSSDQPIMFDSLRQEKIKLYSKQVLDLHHVSVKEFTTSYAWYEAHPDRLRDVLNKVQDDIVARKNKAPDMGEMSAPAAYRLRNIFPNAEKALLLSNGTDTIKPFIRHQK</sequence>
<gene>
    <name evidence="2" type="ORF">CLV59_11154</name>
</gene>
<reference evidence="2 3" key="1">
    <citation type="submission" date="2018-06" db="EMBL/GenBank/DDBJ databases">
        <title>Genomic Encyclopedia of Archaeal and Bacterial Type Strains, Phase II (KMG-II): from individual species to whole genera.</title>
        <authorList>
            <person name="Goeker M."/>
        </authorList>
    </citation>
    <scope>NUCLEOTIDE SEQUENCE [LARGE SCALE GENOMIC DNA]</scope>
    <source>
        <strain evidence="2 3">DSM 29821</strain>
    </source>
</reference>
<comment type="caution">
    <text evidence="2">The sequence shown here is derived from an EMBL/GenBank/DDBJ whole genome shotgun (WGS) entry which is preliminary data.</text>
</comment>
<dbReference type="EMBL" id="QLMA01000011">
    <property type="protein sequence ID" value="RAJ73935.1"/>
    <property type="molecule type" value="Genomic_DNA"/>
</dbReference>
<dbReference type="AlphaFoldDB" id="A0A327VL74"/>
<feature type="domain" description="DUF4296" evidence="1">
    <location>
        <begin position="26"/>
        <end position="116"/>
    </location>
</feature>
<dbReference type="PROSITE" id="PS51257">
    <property type="entry name" value="PROKAR_LIPOPROTEIN"/>
    <property type="match status" value="1"/>
</dbReference>
<dbReference type="RefSeq" id="WP_111595170.1">
    <property type="nucleotide sequence ID" value="NZ_QLMA01000011.1"/>
</dbReference>
<protein>
    <submittedName>
        <fullName evidence="2">Uncharacterized protein DUF4296</fullName>
    </submittedName>
</protein>
<evidence type="ECO:0000313" key="2">
    <source>
        <dbReference type="EMBL" id="RAJ73935.1"/>
    </source>
</evidence>
<evidence type="ECO:0000313" key="3">
    <source>
        <dbReference type="Proteomes" id="UP000249819"/>
    </source>
</evidence>
<dbReference type="Proteomes" id="UP000249819">
    <property type="component" value="Unassembled WGS sequence"/>
</dbReference>
<name>A0A327VL74_9BACT</name>
<dbReference type="Pfam" id="PF14129">
    <property type="entry name" value="DUF4296"/>
    <property type="match status" value="1"/>
</dbReference>
<evidence type="ECO:0000259" key="1">
    <source>
        <dbReference type="Pfam" id="PF14129"/>
    </source>
</evidence>
<organism evidence="2 3">
    <name type="scientific">Chitinophaga dinghuensis</name>
    <dbReference type="NCBI Taxonomy" id="1539050"/>
    <lineage>
        <taxon>Bacteria</taxon>
        <taxon>Pseudomonadati</taxon>
        <taxon>Bacteroidota</taxon>
        <taxon>Chitinophagia</taxon>
        <taxon>Chitinophagales</taxon>
        <taxon>Chitinophagaceae</taxon>
        <taxon>Chitinophaga</taxon>
    </lineage>
</organism>
<accession>A0A327VL74</accession>
<dbReference type="OrthoDB" id="655149at2"/>